<feature type="transmembrane region" description="Helical" evidence="2">
    <location>
        <begin position="59"/>
        <end position="80"/>
    </location>
</feature>
<feature type="transmembrane region" description="Helical" evidence="2">
    <location>
        <begin position="240"/>
        <end position="260"/>
    </location>
</feature>
<evidence type="ECO:0000256" key="1">
    <source>
        <dbReference type="SAM" id="MobiDB-lite"/>
    </source>
</evidence>
<dbReference type="Pfam" id="PF20152">
    <property type="entry name" value="DUF6534"/>
    <property type="match status" value="1"/>
</dbReference>
<dbReference type="Proteomes" id="UP000636479">
    <property type="component" value="Unassembled WGS sequence"/>
</dbReference>
<keyword evidence="2" id="KW-1133">Transmembrane helix</keyword>
<keyword evidence="5" id="KW-1185">Reference proteome</keyword>
<comment type="caution">
    <text evidence="4">The sequence shown here is derived from an EMBL/GenBank/DDBJ whole genome shotgun (WGS) entry which is preliminary data.</text>
</comment>
<keyword evidence="2" id="KW-0472">Membrane</keyword>
<feature type="compositionally biased region" description="Polar residues" evidence="1">
    <location>
        <begin position="307"/>
        <end position="340"/>
    </location>
</feature>
<evidence type="ECO:0000313" key="4">
    <source>
        <dbReference type="EMBL" id="KAF7292017.1"/>
    </source>
</evidence>
<dbReference type="InterPro" id="IPR045339">
    <property type="entry name" value="DUF6534"/>
</dbReference>
<evidence type="ECO:0000313" key="5">
    <source>
        <dbReference type="Proteomes" id="UP000636479"/>
    </source>
</evidence>
<proteinExistence type="predicted"/>
<evidence type="ECO:0000259" key="3">
    <source>
        <dbReference type="Pfam" id="PF20152"/>
    </source>
</evidence>
<organism evidence="4 5">
    <name type="scientific">Mycena indigotica</name>
    <dbReference type="NCBI Taxonomy" id="2126181"/>
    <lineage>
        <taxon>Eukaryota</taxon>
        <taxon>Fungi</taxon>
        <taxon>Dikarya</taxon>
        <taxon>Basidiomycota</taxon>
        <taxon>Agaricomycotina</taxon>
        <taxon>Agaricomycetes</taxon>
        <taxon>Agaricomycetidae</taxon>
        <taxon>Agaricales</taxon>
        <taxon>Marasmiineae</taxon>
        <taxon>Mycenaceae</taxon>
        <taxon>Mycena</taxon>
    </lineage>
</organism>
<dbReference type="EMBL" id="JACAZF010000012">
    <property type="protein sequence ID" value="KAF7292017.1"/>
    <property type="molecule type" value="Genomic_DNA"/>
</dbReference>
<reference evidence="4" key="1">
    <citation type="submission" date="2020-05" db="EMBL/GenBank/DDBJ databases">
        <title>Mycena genomes resolve the evolution of fungal bioluminescence.</title>
        <authorList>
            <person name="Tsai I.J."/>
        </authorList>
    </citation>
    <scope>NUCLEOTIDE SEQUENCE</scope>
    <source>
        <strain evidence="4">171206Taipei</strain>
    </source>
</reference>
<dbReference type="GeneID" id="59351292"/>
<dbReference type="RefSeq" id="XP_037214744.1">
    <property type="nucleotide sequence ID" value="XM_037368776.1"/>
</dbReference>
<keyword evidence="2" id="KW-0812">Transmembrane</keyword>
<feature type="transmembrane region" description="Helical" evidence="2">
    <location>
        <begin position="25"/>
        <end position="47"/>
    </location>
</feature>
<feature type="region of interest" description="Disordered" evidence="1">
    <location>
        <begin position="272"/>
        <end position="367"/>
    </location>
</feature>
<accession>A0A8H6S568</accession>
<dbReference type="PANTHER" id="PTHR40465">
    <property type="entry name" value="CHROMOSOME 1, WHOLE GENOME SHOTGUN SEQUENCE"/>
    <property type="match status" value="1"/>
</dbReference>
<evidence type="ECO:0000256" key="2">
    <source>
        <dbReference type="SAM" id="Phobius"/>
    </source>
</evidence>
<dbReference type="PANTHER" id="PTHR40465:SF1">
    <property type="entry name" value="DUF6534 DOMAIN-CONTAINING PROTEIN"/>
    <property type="match status" value="1"/>
</dbReference>
<gene>
    <name evidence="4" type="ORF">MIND_01227400</name>
</gene>
<feature type="transmembrane region" description="Helical" evidence="2">
    <location>
        <begin position="215"/>
        <end position="234"/>
    </location>
</feature>
<feature type="compositionally biased region" description="Low complexity" evidence="1">
    <location>
        <begin position="272"/>
        <end position="291"/>
    </location>
</feature>
<sequence length="367" mass="40235">MTHSQTVHALVIRSTVFGQLLSSQLIGMLFDCVLTGALFIQMLVYHICFPKDSVAFKTLVYGLLLLMLGRLCLIAYEAQYFYADGFGDVARLSTQTRHQYSYALVPITVCIVQQFFGYRILSLDRRLWPVCLLISLLSLGQCCVAYVGLGIVYAGSPASLLSKLALVSNLVRAWYITGMLTALLNTVTTVMALLRLRSINSLTKRAVQNVVRFTIESNAASTVVEIVSLALLQAYPTTTYYVGTSVLLSGVYTNMLLATLNYRAIVRQQSAPPSTEATATTAPSVPSRPSTLVQPATEKVHPRDSVTIRSGSSVPTDGGSTRQSQDNLKQRPQSVQQRPLNSLPPAENYRPGDVEIRVDQERSSVVD</sequence>
<name>A0A8H6S568_9AGAR</name>
<feature type="compositionally biased region" description="Basic and acidic residues" evidence="1">
    <location>
        <begin position="350"/>
        <end position="367"/>
    </location>
</feature>
<feature type="transmembrane region" description="Helical" evidence="2">
    <location>
        <begin position="130"/>
        <end position="153"/>
    </location>
</feature>
<feature type="domain" description="DUF6534" evidence="3">
    <location>
        <begin position="181"/>
        <end position="264"/>
    </location>
</feature>
<dbReference type="OrthoDB" id="3054372at2759"/>
<protein>
    <recommendedName>
        <fullName evidence="3">DUF6534 domain-containing protein</fullName>
    </recommendedName>
</protein>
<dbReference type="AlphaFoldDB" id="A0A8H6S568"/>
<feature type="transmembrane region" description="Helical" evidence="2">
    <location>
        <begin position="100"/>
        <end position="118"/>
    </location>
</feature>
<feature type="transmembrane region" description="Helical" evidence="2">
    <location>
        <begin position="173"/>
        <end position="194"/>
    </location>
</feature>